<keyword evidence="1 3" id="KW-0853">WD repeat</keyword>
<feature type="repeat" description="WD" evidence="3">
    <location>
        <begin position="1477"/>
        <end position="1510"/>
    </location>
</feature>
<protein>
    <recommendedName>
        <fullName evidence="5">Novel STAND NTPase 1 domain-containing protein</fullName>
    </recommendedName>
</protein>
<dbReference type="PANTHER" id="PTHR19879">
    <property type="entry name" value="TRANSCRIPTION INITIATION FACTOR TFIID"/>
    <property type="match status" value="1"/>
</dbReference>
<feature type="repeat" description="WD" evidence="3">
    <location>
        <begin position="1420"/>
        <end position="1451"/>
    </location>
</feature>
<dbReference type="PANTHER" id="PTHR19879:SF9">
    <property type="entry name" value="TRANSCRIPTION INITIATION FACTOR TFIID SUBUNIT 5"/>
    <property type="match status" value="1"/>
</dbReference>
<evidence type="ECO:0000259" key="5">
    <source>
        <dbReference type="Pfam" id="PF20703"/>
    </source>
</evidence>
<reference evidence="6" key="1">
    <citation type="submission" date="2016-09" db="EMBL/GenBank/DDBJ databases">
        <title>Draft genome of thermotolerant cyanobacterium Desertifilum sp. strain IPPAS B-1220.</title>
        <authorList>
            <person name="Sinetova M.A."/>
            <person name="Bolakhan K."/>
            <person name="Zayadan B.K."/>
            <person name="Mironov K.S."/>
            <person name="Ustinova V."/>
            <person name="Kupriyanova E.V."/>
            <person name="Sidorov R.A."/>
            <person name="Skrypnik A.N."/>
            <person name="Gogoleva N.E."/>
            <person name="Gogolev Y.V."/>
            <person name="Los D.A."/>
        </authorList>
    </citation>
    <scope>NUCLEOTIDE SEQUENCE [LARGE SCALE GENOMIC DNA]</scope>
    <source>
        <strain evidence="6">IPPAS B-1220</strain>
    </source>
</reference>
<sequence length="1749" mass="195148">MASQQPDNAVEQNQQALTRLTRAISLSQGQFSLVFVRCNYEQLQNQVLQQLQARFLPKFEDKTPDYHQGKICAIALPPTARTLFHTVHGKLCHPQIQRENAGSPPLALMVLGLDRVRAVDDLLSSTNLIRDEFRKRLSFPLVLWVSDRTLQKLVRLAPDFSSFAANPIKFELSTLELQNLIDQQGNRLFNRILQPDEETSDASVSRQQRLELDCAHQELQARGVQLAPELEASLHYILGQDDRECDRIDDAICHYLHSLSFWRSSNQLAREGILLFHLGLCYCRHAEKDCKNVESSRYLWEEAWIYLNQSINVFEQAGREDIIAQIIGQLCEVLQRLEAWDSLTDLTYKALNLHQKYGLKLQLALDYGFLAKMALQQQQWHQAIQLAKTSLALFGEMQAASISITGLQPQPLGLYRGLWEQIFRLILAKAQRRIGELDAASVTLEKASQGLIAAIANSDPRYDRERYLRLLKGLRSLYFAEGCYRSAFLLQKEQRSIEQQYGFRAFIGAGQLLPARELPPPHAFPNSPLNSLQVADAIAASNRQQDVLRLIERISRRDYKLTVIHGQSGVGKSSIVAAGLVPALKSTPIGTYTALPIVIRVYRDWVGVLGRTLNEALQDLERQTTPIVSLAPLPASALEYSATAVNAAPRTLISASAILNCLRKNEDRNLLTVLIFDQFEEFFFACPSPKERQAFYRFFKDSLNLPNVKIILSIREDYLHHLLEIESHTDLAKIGCNVLDKVNRYPLGNLSRQDAFQVIERLTQKANFELEKSLIQALVNDLAKETGEVRPIELQIVGAQLQAENINTLNKYQQSGSKQRLVERFLEKVVQDCGVENESLARQILYLLTDENDTRPLKTRAELVGELPNDAEAIDLILEIFIDSGIVYLIPETPAHRYQLVHDYLVRFIRDREQHNLTEERDELRRSNEAIKQEIKTISEQNSLLAQLADARYQVLEKDLETLIPNQDKSNLFSELWAARKQDEFNHIVISQLRQEETLLNALAIAKQKRLESENKQKQFLNSALVSSIVAICVLATSTSIAFFQSHQAAISEIKAISATSEALFASNKQIDALKEGLRAAQKLKSIAKISNPTGKNRFNFLPAFWVDSQAQTKVLMALQQAVYEVREYNRLEGHSDAVLGVSYSPDGELIASASWDKTVKLWQANGKLIQTLQGHRDRISSLSFSPDGRLLASASWDGTVKLWHRNGTPTDITLSGHRDKILSVTFSPDNRLIATSSADSTLKLWQLDGTLIRTLTGHTAPVTSVSFSPNGQLLVSGSADNTLKIWRTDGTLVRTLNNHINQVTSVSWSQDGERIASSSLDKTVKLWSPNGQLLQTLSDHDDSVFSVSFSPDSQTLASASWDNSVKLWSREGILLNTLQGHTDWVFGVSFSPDGQTLASASRDRTVKLWRLDNTLLTFLKGPGSAVNGVSISPDGQHIASAEKDTTIKLWRNAVLQTRLSDISEPAVVEGALLQTLRGHQDSVNAVSFSPDGQFLASASADKTVKLWQVGGQLQQTFNGHQDVVLGVSFSPDGQLIASASADKMIKLWQPDGSLVTTLSGHTQAVNWVSFSPNGQLIASASEDRTVKLWQRDGTLLRTLEGHQDSVWVVSFSPDGQLIASAGPDYTVKLWDLGGTLQATLSDHRDWVTSVSFSADGQTLASASADNTIKLWSRQGRLLHTLKGHNSGITSISFGPKGAMLVSADTNGTVILWNLAELNLDSLISRGCRWLSDYLQHNPNAKSDRTLCL</sequence>
<feature type="repeat" description="WD" evidence="3">
    <location>
        <begin position="1338"/>
        <end position="1370"/>
    </location>
</feature>
<feature type="repeat" description="WD" evidence="3">
    <location>
        <begin position="1641"/>
        <end position="1673"/>
    </location>
</feature>
<keyword evidence="4" id="KW-0175">Coiled coil</keyword>
<dbReference type="Gene3D" id="2.130.10.10">
    <property type="entry name" value="YVTN repeat-like/Quinoprotein amine dehydrogenase"/>
    <property type="match status" value="5"/>
</dbReference>
<dbReference type="PROSITE" id="PS50294">
    <property type="entry name" value="WD_REPEATS_REGION"/>
    <property type="match status" value="14"/>
</dbReference>
<evidence type="ECO:0000256" key="1">
    <source>
        <dbReference type="ARBA" id="ARBA00022574"/>
    </source>
</evidence>
<comment type="caution">
    <text evidence="6">The sequence shown here is derived from an EMBL/GenBank/DDBJ whole genome shotgun (WGS) entry which is preliminary data.</text>
</comment>
<feature type="repeat" description="WD" evidence="3">
    <location>
        <begin position="1132"/>
        <end position="1164"/>
    </location>
</feature>
<keyword evidence="2" id="KW-0677">Repeat</keyword>
<proteinExistence type="predicted"/>
<feature type="coiled-coil region" evidence="4">
    <location>
        <begin position="910"/>
        <end position="941"/>
    </location>
</feature>
<dbReference type="Gene3D" id="1.25.40.10">
    <property type="entry name" value="Tetratricopeptide repeat domain"/>
    <property type="match status" value="1"/>
</dbReference>
<dbReference type="InterPro" id="IPR049052">
    <property type="entry name" value="nSTAND1"/>
</dbReference>
<feature type="repeat" description="WD" evidence="3">
    <location>
        <begin position="1379"/>
        <end position="1414"/>
    </location>
</feature>
<dbReference type="InterPro" id="IPR036322">
    <property type="entry name" value="WD40_repeat_dom_sf"/>
</dbReference>
<feature type="repeat" description="WD" evidence="3">
    <location>
        <begin position="1600"/>
        <end position="1633"/>
    </location>
</feature>
<dbReference type="SUPFAM" id="SSF48452">
    <property type="entry name" value="TPR-like"/>
    <property type="match status" value="1"/>
</dbReference>
<dbReference type="STRING" id="1781255.BH720_08350"/>
<feature type="repeat" description="WD" evidence="3">
    <location>
        <begin position="1215"/>
        <end position="1249"/>
    </location>
</feature>
<feature type="domain" description="Novel STAND NTPase 1" evidence="5">
    <location>
        <begin position="535"/>
        <end position="925"/>
    </location>
</feature>
<evidence type="ECO:0000256" key="2">
    <source>
        <dbReference type="ARBA" id="ARBA00022737"/>
    </source>
</evidence>
<gene>
    <name evidence="6" type="ORF">BH720_08350</name>
</gene>
<name>A0A1E5QM08_9CYAN</name>
<feature type="repeat" description="WD" evidence="3">
    <location>
        <begin position="1559"/>
        <end position="1591"/>
    </location>
</feature>
<feature type="repeat" description="WD" evidence="3">
    <location>
        <begin position="1256"/>
        <end position="1287"/>
    </location>
</feature>
<dbReference type="InterPro" id="IPR011990">
    <property type="entry name" value="TPR-like_helical_dom_sf"/>
</dbReference>
<dbReference type="PROSITE" id="PS50082">
    <property type="entry name" value="WD_REPEATS_2"/>
    <property type="match status" value="14"/>
</dbReference>
<feature type="repeat" description="WD" evidence="3">
    <location>
        <begin position="1173"/>
        <end position="1204"/>
    </location>
</feature>
<evidence type="ECO:0000313" key="6">
    <source>
        <dbReference type="EMBL" id="OEJ75641.1"/>
    </source>
</evidence>
<dbReference type="OrthoDB" id="434800at2"/>
<dbReference type="InterPro" id="IPR027417">
    <property type="entry name" value="P-loop_NTPase"/>
</dbReference>
<dbReference type="InterPro" id="IPR001680">
    <property type="entry name" value="WD40_rpt"/>
</dbReference>
<organism evidence="6">
    <name type="scientific">Desertifilum tharense IPPAS B-1220</name>
    <dbReference type="NCBI Taxonomy" id="1781255"/>
    <lineage>
        <taxon>Bacteria</taxon>
        <taxon>Bacillati</taxon>
        <taxon>Cyanobacteriota</taxon>
        <taxon>Cyanophyceae</taxon>
        <taxon>Desertifilales</taxon>
        <taxon>Desertifilaceae</taxon>
        <taxon>Desertifilum</taxon>
    </lineage>
</organism>
<dbReference type="Pfam" id="PF00400">
    <property type="entry name" value="WD40"/>
    <property type="match status" value="14"/>
</dbReference>
<dbReference type="PROSITE" id="PS00678">
    <property type="entry name" value="WD_REPEATS_1"/>
    <property type="match status" value="2"/>
</dbReference>
<dbReference type="SUPFAM" id="SSF50978">
    <property type="entry name" value="WD40 repeat-like"/>
    <property type="match status" value="2"/>
</dbReference>
<dbReference type="InterPro" id="IPR019775">
    <property type="entry name" value="WD40_repeat_CS"/>
</dbReference>
<dbReference type="CDD" id="cd00200">
    <property type="entry name" value="WD40"/>
    <property type="match status" value="2"/>
</dbReference>
<dbReference type="Pfam" id="PF20703">
    <property type="entry name" value="nSTAND1"/>
    <property type="match status" value="1"/>
</dbReference>
<dbReference type="RefSeq" id="WP_069966726.1">
    <property type="nucleotide sequence ID" value="NZ_CM124774.1"/>
</dbReference>
<dbReference type="EMBL" id="MJGC01000047">
    <property type="protein sequence ID" value="OEJ75641.1"/>
    <property type="molecule type" value="Genomic_DNA"/>
</dbReference>
<dbReference type="PRINTS" id="PR00320">
    <property type="entry name" value="GPROTEINBRPT"/>
</dbReference>
<dbReference type="InterPro" id="IPR015943">
    <property type="entry name" value="WD40/YVTN_repeat-like_dom_sf"/>
</dbReference>
<feature type="repeat" description="WD" evidence="3">
    <location>
        <begin position="1297"/>
        <end position="1329"/>
    </location>
</feature>
<dbReference type="SUPFAM" id="SSF52540">
    <property type="entry name" value="P-loop containing nucleoside triphosphate hydrolases"/>
    <property type="match status" value="1"/>
</dbReference>
<dbReference type="SMART" id="SM00320">
    <property type="entry name" value="WD40"/>
    <property type="match status" value="14"/>
</dbReference>
<feature type="repeat" description="WD" evidence="3">
    <location>
        <begin position="1518"/>
        <end position="1550"/>
    </location>
</feature>
<evidence type="ECO:0000256" key="4">
    <source>
        <dbReference type="SAM" id="Coils"/>
    </source>
</evidence>
<accession>A0A1E5QM08</accession>
<feature type="repeat" description="WD" evidence="3">
    <location>
        <begin position="1682"/>
        <end position="1715"/>
    </location>
</feature>
<evidence type="ECO:0000256" key="3">
    <source>
        <dbReference type="PROSITE-ProRule" id="PRU00221"/>
    </source>
</evidence>
<dbReference type="InterPro" id="IPR020472">
    <property type="entry name" value="WD40_PAC1"/>
</dbReference>